<comment type="caution">
    <text evidence="6">The sequence shown here is derived from an EMBL/GenBank/DDBJ whole genome shotgun (WGS) entry which is preliminary data.</text>
</comment>
<dbReference type="Gene3D" id="3.10.129.10">
    <property type="entry name" value="Hotdog Thioesterase"/>
    <property type="match status" value="2"/>
</dbReference>
<dbReference type="Proteomes" id="UP000735302">
    <property type="component" value="Unassembled WGS sequence"/>
</dbReference>
<keyword evidence="3" id="KW-0378">Hydrolase</keyword>
<dbReference type="GO" id="GO:0047617">
    <property type="term" value="F:fatty acyl-CoA hydrolase activity"/>
    <property type="evidence" value="ECO:0007669"/>
    <property type="project" value="TreeGrafter"/>
</dbReference>
<dbReference type="GO" id="GO:0006637">
    <property type="term" value="P:acyl-CoA metabolic process"/>
    <property type="evidence" value="ECO:0007669"/>
    <property type="project" value="TreeGrafter"/>
</dbReference>
<dbReference type="InterPro" id="IPR033120">
    <property type="entry name" value="HOTDOG_ACOT"/>
</dbReference>
<evidence type="ECO:0000313" key="7">
    <source>
        <dbReference type="Proteomes" id="UP000735302"/>
    </source>
</evidence>
<proteinExistence type="inferred from homology"/>
<dbReference type="PANTHER" id="PTHR12655:SF0">
    <property type="entry name" value="ACYL-COENZYME A THIOESTERASE 9, MITOCHONDRIAL"/>
    <property type="match status" value="1"/>
</dbReference>
<name>A0AAV4DWQ6_9GAST</name>
<evidence type="ECO:0000256" key="2">
    <source>
        <dbReference type="ARBA" id="ARBA00022737"/>
    </source>
</evidence>
<dbReference type="FunFam" id="3.10.129.10:FF:000012">
    <property type="entry name" value="Acyl-coenzyme A thioesterase 9, mitochondrial"/>
    <property type="match status" value="1"/>
</dbReference>
<keyword evidence="4" id="KW-0809">Transit peptide</keyword>
<organism evidence="6 7">
    <name type="scientific">Plakobranchus ocellatus</name>
    <dbReference type="NCBI Taxonomy" id="259542"/>
    <lineage>
        <taxon>Eukaryota</taxon>
        <taxon>Metazoa</taxon>
        <taxon>Spiralia</taxon>
        <taxon>Lophotrochozoa</taxon>
        <taxon>Mollusca</taxon>
        <taxon>Gastropoda</taxon>
        <taxon>Heterobranchia</taxon>
        <taxon>Euthyneura</taxon>
        <taxon>Panpulmonata</taxon>
        <taxon>Sacoglossa</taxon>
        <taxon>Placobranchoidea</taxon>
        <taxon>Plakobranchidae</taxon>
        <taxon>Plakobranchus</taxon>
    </lineage>
</organism>
<protein>
    <submittedName>
        <fullName evidence="6">Acyl-CoA thioesterase 9, mitochondrial</fullName>
    </submittedName>
</protein>
<dbReference type="PROSITE" id="PS51770">
    <property type="entry name" value="HOTDOG_ACOT"/>
    <property type="match status" value="2"/>
</dbReference>
<dbReference type="AlphaFoldDB" id="A0AAV4DWQ6"/>
<evidence type="ECO:0000256" key="3">
    <source>
        <dbReference type="ARBA" id="ARBA00022801"/>
    </source>
</evidence>
<evidence type="ECO:0000256" key="1">
    <source>
        <dbReference type="ARBA" id="ARBA00010458"/>
    </source>
</evidence>
<reference evidence="6 7" key="1">
    <citation type="journal article" date="2021" name="Elife">
        <title>Chloroplast acquisition without the gene transfer in kleptoplastic sea slugs, Plakobranchus ocellatus.</title>
        <authorList>
            <person name="Maeda T."/>
            <person name="Takahashi S."/>
            <person name="Yoshida T."/>
            <person name="Shimamura S."/>
            <person name="Takaki Y."/>
            <person name="Nagai Y."/>
            <person name="Toyoda A."/>
            <person name="Suzuki Y."/>
            <person name="Arimoto A."/>
            <person name="Ishii H."/>
            <person name="Satoh N."/>
            <person name="Nishiyama T."/>
            <person name="Hasebe M."/>
            <person name="Maruyama T."/>
            <person name="Minagawa J."/>
            <person name="Obokata J."/>
            <person name="Shigenobu S."/>
        </authorList>
    </citation>
    <scope>NUCLEOTIDE SEQUENCE [LARGE SCALE GENOMIC DNA]</scope>
</reference>
<keyword evidence="7" id="KW-1185">Reference proteome</keyword>
<dbReference type="InterPro" id="IPR029069">
    <property type="entry name" value="HotDog_dom_sf"/>
</dbReference>
<dbReference type="CDD" id="cd03442">
    <property type="entry name" value="BFIT_BACH"/>
    <property type="match status" value="1"/>
</dbReference>
<feature type="domain" description="HotDog ACOT-type" evidence="5">
    <location>
        <begin position="91"/>
        <end position="215"/>
    </location>
</feature>
<evidence type="ECO:0000259" key="5">
    <source>
        <dbReference type="PROSITE" id="PS51770"/>
    </source>
</evidence>
<evidence type="ECO:0000256" key="4">
    <source>
        <dbReference type="ARBA" id="ARBA00022946"/>
    </source>
</evidence>
<accession>A0AAV4DWQ6</accession>
<gene>
    <name evidence="6" type="ORF">PoB_007531300</name>
</gene>
<dbReference type="GO" id="GO:0005739">
    <property type="term" value="C:mitochondrion"/>
    <property type="evidence" value="ECO:0007669"/>
    <property type="project" value="TreeGrafter"/>
</dbReference>
<feature type="domain" description="HotDog ACOT-type" evidence="5">
    <location>
        <begin position="295"/>
        <end position="408"/>
    </location>
</feature>
<dbReference type="SUPFAM" id="SSF54637">
    <property type="entry name" value="Thioesterase/thiol ester dehydrase-isomerase"/>
    <property type="match status" value="2"/>
</dbReference>
<keyword evidence="2" id="KW-0677">Repeat</keyword>
<sequence length="432" mass="49041">MALWVHGLRRVLPLQKACIRLFSSPSSTGSMTRDSKDLPTIKHVRTLLMEKVGVRRKYREEYSWEDAEVMQPVAKSQSELPKRKPTDSLIKASIPLSNHDAREKYLLHNGGIRFGRLLEDFDTLAGYICYQHNMNPELGENQKSPYAFVTVLVDRIEQALSQATISSKKDIYMYGNVTWVGSSSMECTMYMLQDFNGTVQEFLTAKYLFAARNPLTNGAGFVNPLDPQTPEEKAAFQLGEENKVKRQLEGSKSLLKAAPSEDERLIIHDLFLSTIDQSSGTLRVRVKPENTVWMDDTSLKSLIICHPEQRNLYNKIFGGFLMMRAYELAWTAVSFYAKTRPGMCKVVDDILFRKPVEIGSLLFLSAQVVYTNGSDAQVHVHAEVLNPVKGTRETTNDFHFTFDTGVPDLPRVVPQTYAESMMYLIGKRHYES</sequence>
<dbReference type="EMBL" id="BLXT01008455">
    <property type="protein sequence ID" value="GFO48808.1"/>
    <property type="molecule type" value="Genomic_DNA"/>
</dbReference>
<evidence type="ECO:0000313" key="6">
    <source>
        <dbReference type="EMBL" id="GFO48808.1"/>
    </source>
</evidence>
<comment type="similarity">
    <text evidence="1">Belongs to the acyl coenzyme A hydrolase family.</text>
</comment>
<dbReference type="PANTHER" id="PTHR12655">
    <property type="entry name" value="ACYL-COA THIOESTERASE"/>
    <property type="match status" value="1"/>
</dbReference>